<accession>A0A2U8FS53</accession>
<organism evidence="1 2">
    <name type="scientific">Aquabacterium olei</name>
    <dbReference type="NCBI Taxonomy" id="1296669"/>
    <lineage>
        <taxon>Bacteria</taxon>
        <taxon>Pseudomonadati</taxon>
        <taxon>Pseudomonadota</taxon>
        <taxon>Betaproteobacteria</taxon>
        <taxon>Burkholderiales</taxon>
        <taxon>Aquabacterium</taxon>
    </lineage>
</organism>
<dbReference type="RefSeq" id="WP_109036072.1">
    <property type="nucleotide sequence ID" value="NZ_CP029210.1"/>
</dbReference>
<proteinExistence type="predicted"/>
<dbReference type="KEGG" id="aon:DEH84_07165"/>
<reference evidence="1 2" key="1">
    <citation type="submission" date="2018-05" db="EMBL/GenBank/DDBJ databases">
        <title>complete genome sequence of Aquabacterium olei NBRC 110486.</title>
        <authorList>
            <person name="Tang B."/>
            <person name="Chang J."/>
            <person name="Zhang L."/>
            <person name="Yang H."/>
        </authorList>
    </citation>
    <scope>NUCLEOTIDE SEQUENCE [LARGE SCALE GENOMIC DNA]</scope>
    <source>
        <strain evidence="1 2">NBRC 110486</strain>
    </source>
</reference>
<evidence type="ECO:0000313" key="1">
    <source>
        <dbReference type="EMBL" id="AWI53234.1"/>
    </source>
</evidence>
<name>A0A2U8FS53_9BURK</name>
<evidence type="ECO:0000313" key="2">
    <source>
        <dbReference type="Proteomes" id="UP000244892"/>
    </source>
</evidence>
<dbReference type="EMBL" id="CP029210">
    <property type="protein sequence ID" value="AWI53234.1"/>
    <property type="molecule type" value="Genomic_DNA"/>
</dbReference>
<dbReference type="OrthoDB" id="8950414at2"/>
<keyword evidence="2" id="KW-1185">Reference proteome</keyword>
<sequence>MAAKAGQFVWYGVPGKWRSASVAATGTYVCDAATLGGDPAPGEAKQCHVSEVGSAFNCIPSQFGGTGTGFVKSVSLMPLEMWAAWKCGDKPQYLVCAGSGCLGDFISGPPDQAATAAVMAKARAALK</sequence>
<gene>
    <name evidence="1" type="ORF">DEH84_07165</name>
</gene>
<dbReference type="Proteomes" id="UP000244892">
    <property type="component" value="Chromosome"/>
</dbReference>
<protein>
    <submittedName>
        <fullName evidence="1">Uncharacterized protein</fullName>
    </submittedName>
</protein>
<dbReference type="AlphaFoldDB" id="A0A2U8FS53"/>